<dbReference type="GO" id="GO:1990575">
    <property type="term" value="P:mitochondrial L-ornithine transmembrane transport"/>
    <property type="evidence" value="ECO:0007669"/>
    <property type="project" value="TreeGrafter"/>
</dbReference>
<evidence type="ECO:0000256" key="6">
    <source>
        <dbReference type="ARBA" id="ARBA00022989"/>
    </source>
</evidence>
<feature type="repeat" description="Solcar" evidence="9">
    <location>
        <begin position="264"/>
        <end position="367"/>
    </location>
</feature>
<evidence type="ECO:0000256" key="9">
    <source>
        <dbReference type="PROSITE-ProRule" id="PRU00282"/>
    </source>
</evidence>
<comment type="subcellular location">
    <subcellularLocation>
        <location evidence="1">Mitochondrion membrane</location>
        <topology evidence="1">Multi-pass membrane protein</topology>
    </subcellularLocation>
</comment>
<sequence>METPPDALLDGITQESTAIRAAKEITYGSIAGMISKVFEHPFDLTKVRLQSQVLDSTARFSGPIDCLTQTWRKEGVRGLYRARIFFLMHSLSFMLKGLPAPIVGAMAENASLFLAYGEFQNVIRRMTHRPAEEKLPLYHLALAAAGAGAITSFLLTPIELVKCKMQVQMLAPSAQASHLSPHTPHTPHALPGLLSVLASVVRTTGLRGLWLGHTGTLIRETGGTAAWFGTKEYVASLLLARRLRLEQASGGGVETPSSASPTELRPWESALSGACAGAAFNLALFPADTVKSAMQTAEELRPTSKVQLAGPGGAQVEVPRPTFVGTFKAMYRAQGIRGLYAGCGITVARSIPSSAIIFLIYDGLKKYFG</sequence>
<reference evidence="12 13" key="1">
    <citation type="journal article" date="2018" name="Evol. Lett.">
        <title>Horizontal gene cluster transfer increased hallucinogenic mushroom diversity.</title>
        <authorList>
            <person name="Reynolds H.T."/>
            <person name="Vijayakumar V."/>
            <person name="Gluck-Thaler E."/>
            <person name="Korotkin H.B."/>
            <person name="Matheny P.B."/>
            <person name="Slot J.C."/>
        </authorList>
    </citation>
    <scope>NUCLEOTIDE SEQUENCE [LARGE SCALE GENOMIC DNA]</scope>
    <source>
        <strain evidence="12 13">SRW20</strain>
    </source>
</reference>
<feature type="repeat" description="Solcar" evidence="9">
    <location>
        <begin position="19"/>
        <end position="109"/>
    </location>
</feature>
<feature type="transmembrane region" description="Helical" evidence="11">
    <location>
        <begin position="338"/>
        <end position="361"/>
    </location>
</feature>
<evidence type="ECO:0000313" key="12">
    <source>
        <dbReference type="EMBL" id="PPQ84574.1"/>
    </source>
</evidence>
<keyword evidence="5" id="KW-0677">Repeat</keyword>
<keyword evidence="6 11" id="KW-1133">Transmembrane helix</keyword>
<dbReference type="PANTHER" id="PTHR45624:SF31">
    <property type="entry name" value="MITOCHONDRIAL ORNITHINE TRANSPORTER 1"/>
    <property type="match status" value="1"/>
</dbReference>
<gene>
    <name evidence="12" type="ORF">CVT26_004041</name>
</gene>
<keyword evidence="8 9" id="KW-0472">Membrane</keyword>
<comment type="caution">
    <text evidence="12">The sequence shown here is derived from an EMBL/GenBank/DDBJ whole genome shotgun (WGS) entry which is preliminary data.</text>
</comment>
<evidence type="ECO:0000256" key="7">
    <source>
        <dbReference type="ARBA" id="ARBA00023128"/>
    </source>
</evidence>
<dbReference type="InterPro" id="IPR050567">
    <property type="entry name" value="Mitochondrial_Carrier"/>
</dbReference>
<dbReference type="PROSITE" id="PS50920">
    <property type="entry name" value="SOLCAR"/>
    <property type="match status" value="3"/>
</dbReference>
<proteinExistence type="inferred from homology"/>
<dbReference type="GO" id="GO:0031966">
    <property type="term" value="C:mitochondrial membrane"/>
    <property type="evidence" value="ECO:0007669"/>
    <property type="project" value="UniProtKB-SubCell"/>
</dbReference>
<accession>A0A409X1C0</accession>
<evidence type="ECO:0008006" key="14">
    <source>
        <dbReference type="Google" id="ProtNLM"/>
    </source>
</evidence>
<name>A0A409X1C0_9AGAR</name>
<evidence type="ECO:0000256" key="1">
    <source>
        <dbReference type="ARBA" id="ARBA00004225"/>
    </source>
</evidence>
<evidence type="ECO:0000313" key="13">
    <source>
        <dbReference type="Proteomes" id="UP000284706"/>
    </source>
</evidence>
<organism evidence="12 13">
    <name type="scientific">Gymnopilus dilepis</name>
    <dbReference type="NCBI Taxonomy" id="231916"/>
    <lineage>
        <taxon>Eukaryota</taxon>
        <taxon>Fungi</taxon>
        <taxon>Dikarya</taxon>
        <taxon>Basidiomycota</taxon>
        <taxon>Agaricomycotina</taxon>
        <taxon>Agaricomycetes</taxon>
        <taxon>Agaricomycetidae</taxon>
        <taxon>Agaricales</taxon>
        <taxon>Agaricineae</taxon>
        <taxon>Hymenogastraceae</taxon>
        <taxon>Gymnopilus</taxon>
    </lineage>
</organism>
<dbReference type="EMBL" id="NHYE01004441">
    <property type="protein sequence ID" value="PPQ84574.1"/>
    <property type="molecule type" value="Genomic_DNA"/>
</dbReference>
<keyword evidence="13" id="KW-1185">Reference proteome</keyword>
<protein>
    <recommendedName>
        <fullName evidence="14">Mitochondrial carrier</fullName>
    </recommendedName>
</protein>
<dbReference type="Proteomes" id="UP000284706">
    <property type="component" value="Unassembled WGS sequence"/>
</dbReference>
<keyword evidence="4 9" id="KW-0812">Transmembrane</keyword>
<evidence type="ECO:0000256" key="4">
    <source>
        <dbReference type="ARBA" id="ARBA00022692"/>
    </source>
</evidence>
<keyword evidence="7" id="KW-0496">Mitochondrion</keyword>
<dbReference type="STRING" id="231916.A0A409X1C0"/>
<evidence type="ECO:0000256" key="11">
    <source>
        <dbReference type="SAM" id="Phobius"/>
    </source>
</evidence>
<dbReference type="OrthoDB" id="2139348at2759"/>
<comment type="similarity">
    <text evidence="2 10">Belongs to the mitochondrial carrier (TC 2.A.29) family.</text>
</comment>
<dbReference type="SUPFAM" id="SSF103506">
    <property type="entry name" value="Mitochondrial carrier"/>
    <property type="match status" value="1"/>
</dbReference>
<dbReference type="AlphaFoldDB" id="A0A409X1C0"/>
<dbReference type="InParanoid" id="A0A409X1C0"/>
<dbReference type="PANTHER" id="PTHR45624">
    <property type="entry name" value="MITOCHONDRIAL BASIC AMINO ACIDS TRANSPORTER-RELATED"/>
    <property type="match status" value="1"/>
</dbReference>
<evidence type="ECO:0000256" key="10">
    <source>
        <dbReference type="RuleBase" id="RU000488"/>
    </source>
</evidence>
<dbReference type="InterPro" id="IPR018108">
    <property type="entry name" value="MCP_transmembrane"/>
</dbReference>
<evidence type="ECO:0000256" key="2">
    <source>
        <dbReference type="ARBA" id="ARBA00006375"/>
    </source>
</evidence>
<evidence type="ECO:0000256" key="3">
    <source>
        <dbReference type="ARBA" id="ARBA00022448"/>
    </source>
</evidence>
<feature type="transmembrane region" description="Helical" evidence="11">
    <location>
        <begin position="137"/>
        <end position="156"/>
    </location>
</feature>
<dbReference type="GO" id="GO:0000064">
    <property type="term" value="F:L-ornithine transmembrane transporter activity"/>
    <property type="evidence" value="ECO:0007669"/>
    <property type="project" value="TreeGrafter"/>
</dbReference>
<evidence type="ECO:0000256" key="8">
    <source>
        <dbReference type="ARBA" id="ARBA00023136"/>
    </source>
</evidence>
<dbReference type="Gene3D" id="1.50.40.10">
    <property type="entry name" value="Mitochondrial carrier domain"/>
    <property type="match status" value="2"/>
</dbReference>
<keyword evidence="3 10" id="KW-0813">Transport</keyword>
<dbReference type="Pfam" id="PF00153">
    <property type="entry name" value="Mito_carr"/>
    <property type="match status" value="3"/>
</dbReference>
<dbReference type="InterPro" id="IPR023395">
    <property type="entry name" value="MCP_dom_sf"/>
</dbReference>
<feature type="repeat" description="Solcar" evidence="9">
    <location>
        <begin position="135"/>
        <end position="237"/>
    </location>
</feature>
<feature type="transmembrane region" description="Helical" evidence="11">
    <location>
        <begin position="93"/>
        <end position="117"/>
    </location>
</feature>
<evidence type="ECO:0000256" key="5">
    <source>
        <dbReference type="ARBA" id="ARBA00022737"/>
    </source>
</evidence>